<evidence type="ECO:0000256" key="8">
    <source>
        <dbReference type="RuleBase" id="RU363032"/>
    </source>
</evidence>
<feature type="transmembrane region" description="Helical" evidence="8">
    <location>
        <begin position="483"/>
        <end position="506"/>
    </location>
</feature>
<feature type="transmembrane region" description="Helical" evidence="8">
    <location>
        <begin position="397"/>
        <end position="421"/>
    </location>
</feature>
<dbReference type="PROSITE" id="PS50928">
    <property type="entry name" value="ABC_TM1"/>
    <property type="match status" value="2"/>
</dbReference>
<dbReference type="GO" id="GO:0005886">
    <property type="term" value="C:plasma membrane"/>
    <property type="evidence" value="ECO:0007669"/>
    <property type="project" value="UniProtKB-SubCell"/>
</dbReference>
<feature type="transmembrane region" description="Helical" evidence="8">
    <location>
        <begin position="427"/>
        <end position="446"/>
    </location>
</feature>
<dbReference type="PANTHER" id="PTHR43357">
    <property type="entry name" value="INNER MEMBRANE ABC TRANSPORTER PERMEASE PROTEIN YDCV"/>
    <property type="match status" value="1"/>
</dbReference>
<proteinExistence type="inferred from homology"/>
<evidence type="ECO:0000256" key="7">
    <source>
        <dbReference type="ARBA" id="ARBA00023136"/>
    </source>
</evidence>
<name>A0A238Z9D2_9BACT</name>
<feature type="transmembrane region" description="Helical" evidence="8">
    <location>
        <begin position="202"/>
        <end position="228"/>
    </location>
</feature>
<dbReference type="EMBL" id="FZOB01000007">
    <property type="protein sequence ID" value="SNR79669.1"/>
    <property type="molecule type" value="Genomic_DNA"/>
</dbReference>
<keyword evidence="11" id="KW-1185">Reference proteome</keyword>
<evidence type="ECO:0000259" key="9">
    <source>
        <dbReference type="PROSITE" id="PS50928"/>
    </source>
</evidence>
<accession>A0A238Z9D2</accession>
<feature type="transmembrane region" description="Helical" evidence="8">
    <location>
        <begin position="526"/>
        <end position="547"/>
    </location>
</feature>
<evidence type="ECO:0000313" key="10">
    <source>
        <dbReference type="EMBL" id="SNR79669.1"/>
    </source>
</evidence>
<dbReference type="GO" id="GO:0055085">
    <property type="term" value="P:transmembrane transport"/>
    <property type="evidence" value="ECO:0007669"/>
    <property type="project" value="InterPro"/>
</dbReference>
<keyword evidence="5 8" id="KW-0812">Transmembrane</keyword>
<keyword evidence="2 8" id="KW-0813">Transport</keyword>
<comment type="similarity">
    <text evidence="8">Belongs to the binding-protein-dependent transport system permease family.</text>
</comment>
<feature type="domain" description="ABC transmembrane type-1" evidence="9">
    <location>
        <begin position="66"/>
        <end position="271"/>
    </location>
</feature>
<feature type="transmembrane region" description="Helical" evidence="8">
    <location>
        <begin position="104"/>
        <end position="126"/>
    </location>
</feature>
<keyword evidence="6 8" id="KW-1133">Transmembrane helix</keyword>
<dbReference type="Proteomes" id="UP000198405">
    <property type="component" value="Unassembled WGS sequence"/>
</dbReference>
<feature type="transmembrane region" description="Helical" evidence="8">
    <location>
        <begin position="72"/>
        <end position="92"/>
    </location>
</feature>
<evidence type="ECO:0000256" key="5">
    <source>
        <dbReference type="ARBA" id="ARBA00022692"/>
    </source>
</evidence>
<dbReference type="CDD" id="cd06261">
    <property type="entry name" value="TM_PBP2"/>
    <property type="match status" value="2"/>
</dbReference>
<feature type="transmembrane region" description="Helical" evidence="8">
    <location>
        <begin position="304"/>
        <end position="327"/>
    </location>
</feature>
<keyword evidence="4" id="KW-0997">Cell inner membrane</keyword>
<dbReference type="OrthoDB" id="57323at2"/>
<feature type="transmembrane region" description="Helical" evidence="8">
    <location>
        <begin position="146"/>
        <end position="168"/>
    </location>
</feature>
<protein>
    <submittedName>
        <fullName evidence="10">Iron(III) transport system permease protein</fullName>
    </submittedName>
</protein>
<dbReference type="SUPFAM" id="SSF161098">
    <property type="entry name" value="MetI-like"/>
    <property type="match status" value="2"/>
</dbReference>
<feature type="transmembrane region" description="Helical" evidence="8">
    <location>
        <begin position="363"/>
        <end position="385"/>
    </location>
</feature>
<evidence type="ECO:0000256" key="3">
    <source>
        <dbReference type="ARBA" id="ARBA00022475"/>
    </source>
</evidence>
<organism evidence="10 11">
    <name type="scientific">Desulfurobacterium atlanticum</name>
    <dbReference type="NCBI Taxonomy" id="240169"/>
    <lineage>
        <taxon>Bacteria</taxon>
        <taxon>Pseudomonadati</taxon>
        <taxon>Aquificota</taxon>
        <taxon>Aquificia</taxon>
        <taxon>Desulfurobacteriales</taxon>
        <taxon>Desulfurobacteriaceae</taxon>
        <taxon>Desulfurobacterium</taxon>
    </lineage>
</organism>
<feature type="domain" description="ABC transmembrane type-1" evidence="9">
    <location>
        <begin position="359"/>
        <end position="547"/>
    </location>
</feature>
<dbReference type="InterPro" id="IPR000515">
    <property type="entry name" value="MetI-like"/>
</dbReference>
<gene>
    <name evidence="10" type="ORF">SAMN06265340_10733</name>
</gene>
<evidence type="ECO:0000256" key="2">
    <source>
        <dbReference type="ARBA" id="ARBA00022448"/>
    </source>
</evidence>
<evidence type="ECO:0000256" key="1">
    <source>
        <dbReference type="ARBA" id="ARBA00004429"/>
    </source>
</evidence>
<evidence type="ECO:0000313" key="11">
    <source>
        <dbReference type="Proteomes" id="UP000198405"/>
    </source>
</evidence>
<feature type="transmembrane region" description="Helical" evidence="8">
    <location>
        <begin position="20"/>
        <end position="41"/>
    </location>
</feature>
<comment type="subcellular location">
    <subcellularLocation>
        <location evidence="1">Cell inner membrane</location>
        <topology evidence="1">Multi-pass membrane protein</topology>
    </subcellularLocation>
    <subcellularLocation>
        <location evidence="8">Cell membrane</location>
        <topology evidence="8">Multi-pass membrane protein</topology>
    </subcellularLocation>
</comment>
<dbReference type="InterPro" id="IPR035906">
    <property type="entry name" value="MetI-like_sf"/>
</dbReference>
<dbReference type="RefSeq" id="WP_089323159.1">
    <property type="nucleotide sequence ID" value="NZ_FZOB01000007.1"/>
</dbReference>
<dbReference type="Gene3D" id="1.10.3720.10">
    <property type="entry name" value="MetI-like"/>
    <property type="match status" value="2"/>
</dbReference>
<dbReference type="AlphaFoldDB" id="A0A238Z9D2"/>
<evidence type="ECO:0000256" key="6">
    <source>
        <dbReference type="ARBA" id="ARBA00022989"/>
    </source>
</evidence>
<keyword evidence="3" id="KW-1003">Cell membrane</keyword>
<reference evidence="11" key="1">
    <citation type="submission" date="2017-06" db="EMBL/GenBank/DDBJ databases">
        <authorList>
            <person name="Varghese N."/>
            <person name="Submissions S."/>
        </authorList>
    </citation>
    <scope>NUCLEOTIDE SEQUENCE [LARGE SCALE GENOMIC DNA]</scope>
    <source>
        <strain evidence="11">DSM 15668</strain>
    </source>
</reference>
<keyword evidence="7 8" id="KW-0472">Membrane</keyword>
<feature type="transmembrane region" description="Helical" evidence="8">
    <location>
        <begin position="253"/>
        <end position="270"/>
    </location>
</feature>
<evidence type="ECO:0000256" key="4">
    <source>
        <dbReference type="ARBA" id="ARBA00022519"/>
    </source>
</evidence>
<dbReference type="Pfam" id="PF00528">
    <property type="entry name" value="BPD_transp_1"/>
    <property type="match status" value="2"/>
</dbReference>
<sequence length="559" mass="61810">MSERSLRERFSLPLSEIQILWVFTLFVLIITTFYPFALLVFKSITGVRSEEVLKAVLTDRETYVYTFNTIKLAVFVTVLAIILGVPSAFLVSRTDIYSRKILKFLIVLSFTLPPYVSAIAWIQLAAPYSGYLNRFFHLFGFPADFINIYSFWGIVLVMAIKYYIYVFLTTSASLEQIDPSLEEAARMSGASPFKASLLTLKLVIPSIASGALLVFIATCANFGIPALIGERANFYVLTTKIYSALSIPDLDRAVILSLFLIVITAVVLLIQKKVSHGKHYTTVTGKASRPSLLKLGKVKIAVSLLLYIVLFITTVVPISSLFFSALLKTPVAPLTSVDSYTLSNFLFVIFKDPSTTEAIKTSFFSSALAASVITVFGALIAYIVVKTDIKGRTIIDFLSSIPYILPGTVVGVAIIVAFIKFPFFETLWILPFAYFIRYLSYGVRTVTGSLLQIDKTLEEASFMSGASWVQTFKNIIYPLLKSGLLAAWILVFIPALSELTVSIIIYPPQHPTIGVATYNLMEEGSYSFAYALSALVTLIVVVSYGIVTRITGKFAGRRI</sequence>
<dbReference type="PANTHER" id="PTHR43357:SF3">
    <property type="entry name" value="FE(3+)-TRANSPORT SYSTEM PERMEASE PROTEIN FBPB 2"/>
    <property type="match status" value="1"/>
</dbReference>